<keyword evidence="2" id="KW-1133">Transmembrane helix</keyword>
<accession>A0A4Q7TZU1</accession>
<reference evidence="4 5" key="1">
    <citation type="journal article" date="2015" name="Stand. Genomic Sci.">
        <title>Genomic Encyclopedia of Bacterial and Archaeal Type Strains, Phase III: the genomes of soil and plant-associated and newly described type strains.</title>
        <authorList>
            <person name="Whitman W.B."/>
            <person name="Woyke T."/>
            <person name="Klenk H.P."/>
            <person name="Zhou Y."/>
            <person name="Lilburn T.G."/>
            <person name="Beck B.J."/>
            <person name="De Vos P."/>
            <person name="Vandamme P."/>
            <person name="Eisen J.A."/>
            <person name="Garrity G."/>
            <person name="Hugenholtz P."/>
            <person name="Kyrpides N.C."/>
        </authorList>
    </citation>
    <scope>NUCLEOTIDE SEQUENCE [LARGE SCALE GENOMIC DNA]</scope>
    <source>
        <strain evidence="4 5">RF6</strain>
    </source>
</reference>
<sequence>MLPRNVPDKGGTAMTNQRFTQTISSALRSRRWRRAGGGTLRSGAVIAVAAALMLPSLAAPAYAAEGDAAPVAVEAASAAPEAAAPEAAPPEPAPVPEPAVPEPAPAPQPVAPEPVAEPVPEPAPAPESAPEPAAEPAPAAAAEPAPDAAPAADPAAAEDPAAAAAEPAAEASAAARTATTETDKGKDPKVTLCHATASTKNPWVQITIAPDGSANGHAGAGHQSGRDIIPPFSYTVGKQVKQFPGQNWNATGQAIHANGCEQPPQVDPAPTVSLTTGECVADATYPPVSATFGNLVAGQPYRYSVNGGTAVNFTAGSATETKALGAAPGTSVTVQIWGTGTRAASGKVSGAATVQKCVTPLPDVTLCHATSSQTNPWNQITVSPAGALSGHAGASHQSGRDIIPPFEYRQGGATQQFPGQNWDEAGQAIHENGCEEPPPVIDPAPTVALTVGECVADAQLPETTATFSELVAGQSYSYRVNGGTAVTFTAGSGTETRALDVAAAGTITVDVWGTGTRAAPGTVTRSIEVQQCEEPPADVTLCHATSSDTNPWNELALPPAGVLSGHVGSDHQGGRDIIPPFTYQAGGATLQFAGQNWDEAGQAIFENGCEEPPPVIDPTPTVSVTVGDCPVMGGFAPLTVTLGDLVVGQPYRVELAGIAVAQSSPITFTADAPSRTIEVEPSEAGTLSVTVQGTGDHAGESAETTVETSLCPAPEVPELTLSVDQCLAYGAPLPSELTATLEGLLDGVDYTVTIGTSGGGTPYSTRTVHGGESSTEAIQLDIAGAGTYTVTVGVGKGSLTREVTVTPCPRGAYDLSLVKTASAGEAGVAEVGDTIRYTLAVTNAGPDAAQDPVVTDSLPAELTPVPGSESTSAGWSVAFAGNTVTASYSGAFTGEATISFDATVTAAPPSGEVTNTACVAASGPALPQPSVDRVATPAGSPDEGAAAGLESQLVAILAGDVADEGDGGDTAAGNDCGEATTVVRAVAVAGSAVCVNDTPWFTYDITPSGIGDTADLPIVMIWWTVEAYANRDPSIPAGDIAAILADGASQVDPIAYPAGWTSGQQLTGQMLWPGASVDAAGNPTGWPGWTLTSDGTWVLDPAAPHYDLRAEAVVEIRINPTASETTVYPPATPDCAAQPPLTPEPPVTPEPPTTPGAVVPGVAPGPVPAAVAPAASPTAAAPTQLAATGSQGNALGGIGLGLLLLGSLAWGVARHRRETVR</sequence>
<dbReference type="Gene3D" id="2.60.40.740">
    <property type="match status" value="1"/>
</dbReference>
<dbReference type="EMBL" id="SHKI01000004">
    <property type="protein sequence ID" value="RZT66137.1"/>
    <property type="molecule type" value="Genomic_DNA"/>
</dbReference>
<feature type="compositionally biased region" description="Pro residues" evidence="1">
    <location>
        <begin position="1140"/>
        <end position="1154"/>
    </location>
</feature>
<evidence type="ECO:0000313" key="5">
    <source>
        <dbReference type="Proteomes" id="UP000291832"/>
    </source>
</evidence>
<evidence type="ECO:0000313" key="4">
    <source>
        <dbReference type="EMBL" id="RZT66137.1"/>
    </source>
</evidence>
<keyword evidence="2" id="KW-0472">Membrane</keyword>
<gene>
    <name evidence="4" type="ORF">EV139_1566</name>
</gene>
<feature type="compositionally biased region" description="Low complexity" evidence="1">
    <location>
        <begin position="136"/>
        <end position="175"/>
    </location>
</feature>
<name>A0A4Q7TZU1_9MICO</name>
<evidence type="ECO:0000256" key="2">
    <source>
        <dbReference type="SAM" id="Phobius"/>
    </source>
</evidence>
<feature type="region of interest" description="Disordered" evidence="1">
    <location>
        <begin position="1124"/>
        <end position="1158"/>
    </location>
</feature>
<organism evidence="4 5">
    <name type="scientific">Leucobacter luti</name>
    <dbReference type="NCBI Taxonomy" id="340320"/>
    <lineage>
        <taxon>Bacteria</taxon>
        <taxon>Bacillati</taxon>
        <taxon>Actinomycetota</taxon>
        <taxon>Actinomycetes</taxon>
        <taxon>Micrococcales</taxon>
        <taxon>Microbacteriaceae</taxon>
        <taxon>Leucobacter</taxon>
    </lineage>
</organism>
<dbReference type="PANTHER" id="PTHR48148">
    <property type="entry name" value="KERATINOCYTE PROLINE-RICH PROTEIN"/>
    <property type="match status" value="1"/>
</dbReference>
<evidence type="ECO:0000259" key="3">
    <source>
        <dbReference type="Pfam" id="PF01345"/>
    </source>
</evidence>
<dbReference type="InterPro" id="IPR001434">
    <property type="entry name" value="OmcB-like_DUF11"/>
</dbReference>
<proteinExistence type="predicted"/>
<feature type="compositionally biased region" description="Pro residues" evidence="1">
    <location>
        <begin position="87"/>
        <end position="135"/>
    </location>
</feature>
<feature type="transmembrane region" description="Helical" evidence="2">
    <location>
        <begin position="1194"/>
        <end position="1213"/>
    </location>
</feature>
<protein>
    <submittedName>
        <fullName evidence="4">Putative repeat protein (TIGR01451 family)</fullName>
    </submittedName>
</protein>
<feature type="domain" description="DUF11" evidence="3">
    <location>
        <begin position="814"/>
        <end position="921"/>
    </location>
</feature>
<dbReference type="PANTHER" id="PTHR48148:SF3">
    <property type="entry name" value="KERATINOCYTE PROLINE-RICH PROTEIN"/>
    <property type="match status" value="1"/>
</dbReference>
<dbReference type="AlphaFoldDB" id="A0A4Q7TZU1"/>
<keyword evidence="2" id="KW-0812">Transmembrane</keyword>
<comment type="caution">
    <text evidence="4">The sequence shown here is derived from an EMBL/GenBank/DDBJ whole genome shotgun (WGS) entry which is preliminary data.</text>
</comment>
<keyword evidence="5" id="KW-1185">Reference proteome</keyword>
<evidence type="ECO:0000256" key="1">
    <source>
        <dbReference type="SAM" id="MobiDB-lite"/>
    </source>
</evidence>
<dbReference type="Proteomes" id="UP000291832">
    <property type="component" value="Unassembled WGS sequence"/>
</dbReference>
<dbReference type="Pfam" id="PF01345">
    <property type="entry name" value="DUF11"/>
    <property type="match status" value="1"/>
</dbReference>
<dbReference type="InterPro" id="IPR047589">
    <property type="entry name" value="DUF11_rpt"/>
</dbReference>
<feature type="region of interest" description="Disordered" evidence="1">
    <location>
        <begin position="80"/>
        <end position="189"/>
    </location>
</feature>
<dbReference type="NCBIfam" id="TIGR01451">
    <property type="entry name" value="B_ant_repeat"/>
    <property type="match status" value="1"/>
</dbReference>